<organism evidence="3 4">
    <name type="scientific">Streptococcus gallolyticus</name>
    <dbReference type="NCBI Taxonomy" id="315405"/>
    <lineage>
        <taxon>Bacteria</taxon>
        <taxon>Bacillati</taxon>
        <taxon>Bacillota</taxon>
        <taxon>Bacilli</taxon>
        <taxon>Lactobacillales</taxon>
        <taxon>Streptococcaceae</taxon>
        <taxon>Streptococcus</taxon>
    </lineage>
</organism>
<dbReference type="RefSeq" id="WP_074657542.1">
    <property type="nucleotide sequence ID" value="NZ_FOLZ01000001.1"/>
</dbReference>
<evidence type="ECO:0000256" key="1">
    <source>
        <dbReference type="ARBA" id="ARBA00022729"/>
    </source>
</evidence>
<dbReference type="SUPFAM" id="SSF54001">
    <property type="entry name" value="Cysteine proteinases"/>
    <property type="match status" value="1"/>
</dbReference>
<dbReference type="PROSITE" id="PS50231">
    <property type="entry name" value="RICIN_B_LECTIN"/>
    <property type="match status" value="2"/>
</dbReference>
<gene>
    <name evidence="3" type="ORF">SAMN05660328_10379</name>
</gene>
<dbReference type="Gene3D" id="2.80.10.50">
    <property type="match status" value="6"/>
</dbReference>
<proteinExistence type="predicted"/>
<evidence type="ECO:0000313" key="4">
    <source>
        <dbReference type="Proteomes" id="UP000183629"/>
    </source>
</evidence>
<dbReference type="InterPro" id="IPR005877">
    <property type="entry name" value="YSIRK_signal_dom"/>
</dbReference>
<accession>A0A1I7HFB8</accession>
<reference evidence="4" key="1">
    <citation type="submission" date="2016-10" db="EMBL/GenBank/DDBJ databases">
        <authorList>
            <person name="Varghese N."/>
            <person name="Submissions S."/>
        </authorList>
    </citation>
    <scope>NUCLEOTIDE SEQUENCE [LARGE SCALE GENOMIC DNA]</scope>
    <source>
        <strain evidence="4">LMG 15572</strain>
    </source>
</reference>
<protein>
    <submittedName>
        <fullName evidence="3">Signal peptide-containing protein, YSIRK family</fullName>
    </submittedName>
</protein>
<dbReference type="Gene3D" id="3.90.1720.10">
    <property type="entry name" value="endopeptidase domain like (from Nostoc punctiforme)"/>
    <property type="match status" value="1"/>
</dbReference>
<dbReference type="Pfam" id="PF04650">
    <property type="entry name" value="YSIRK_signal"/>
    <property type="match status" value="1"/>
</dbReference>
<keyword evidence="1" id="KW-0732">Signal</keyword>
<dbReference type="Pfam" id="PF05257">
    <property type="entry name" value="CHAP"/>
    <property type="match status" value="1"/>
</dbReference>
<dbReference type="SMART" id="SM00458">
    <property type="entry name" value="RICIN"/>
    <property type="match status" value="2"/>
</dbReference>
<sequence length="645" mass="69966">MDKKERFSFRKYKVGLVSVLVGAVFLAAGAGRVSADELSKAAGVSQTDPASNIEQVVQATESSSTADFAQVASVEEATTEVSGVESTATASATADEVALASKTQETVSEELSSTRNIDMDITNSTRSTIEDSIGITIDLMEESLELNSNELNSNVMEKVSKSDVVEVSKNTPEKNIDSKVVNEVQVNNFTSMANNIHDYRDGGCVLWCNNRVKELLGITLPPTGISPSGVAGASNWWYTLSGYSKGNEPAKYALAIWRYTTVSGYENYGHVAFVEEVNGDTVTISQGGVYGAYWNGNLGVSYKNYSKSQVANIARTFLGYVYLKEKPVVAIKRYDVDKLSASVGQTISNGDYHIILASNPNYGLDVAAAASSNGTNIQVYQNVTTPEQVFSVSYLGDGYYKIIHKFTNKSIDVMNGSRDNNANVQLWDYNGSEAQQWILKANGLNNTFEIISRRSGLSLDVDGGKITNNTNVQMYEGNGTIAQQFKFLAVDYDAKRILADGVYHIVSAVDETMGLDVVGASNQNNTNVQIYPNLSDTNQTFKITYLNNGYYSITTNVSGKALDAAGNGSYNGTNVVIYSPNNSEAQQWIIKESNLEGFFEIISKNKNMALDVAGGVAKAGNNVQLYIRNGSIAQRWKFIPVHSTI</sequence>
<dbReference type="CDD" id="cd00161">
    <property type="entry name" value="beta-trefoil_Ricin-like"/>
    <property type="match status" value="2"/>
</dbReference>
<dbReference type="EMBL" id="FPBN01000003">
    <property type="protein sequence ID" value="SFU59420.1"/>
    <property type="molecule type" value="Genomic_DNA"/>
</dbReference>
<feature type="domain" description="Peptidase C51" evidence="2">
    <location>
        <begin position="179"/>
        <end position="322"/>
    </location>
</feature>
<evidence type="ECO:0000313" key="3">
    <source>
        <dbReference type="EMBL" id="SFU59420.1"/>
    </source>
</evidence>
<dbReference type="PROSITE" id="PS50911">
    <property type="entry name" value="CHAP"/>
    <property type="match status" value="1"/>
</dbReference>
<dbReference type="InterPro" id="IPR007921">
    <property type="entry name" value="CHAP_dom"/>
</dbReference>
<dbReference type="NCBIfam" id="TIGR01168">
    <property type="entry name" value="YSIRK_signal"/>
    <property type="match status" value="1"/>
</dbReference>
<keyword evidence="4" id="KW-1185">Reference proteome</keyword>
<evidence type="ECO:0000259" key="2">
    <source>
        <dbReference type="PROSITE" id="PS50911"/>
    </source>
</evidence>
<dbReference type="Proteomes" id="UP000183629">
    <property type="component" value="Unassembled WGS sequence"/>
</dbReference>
<dbReference type="AlphaFoldDB" id="A0A1I7HFB8"/>
<name>A0A1I7HFB8_9STRE</name>
<dbReference type="InterPro" id="IPR000772">
    <property type="entry name" value="Ricin_B_lectin"/>
</dbReference>
<dbReference type="InterPro" id="IPR038765">
    <property type="entry name" value="Papain-like_cys_pep_sf"/>
</dbReference>
<dbReference type="Pfam" id="PF14200">
    <property type="entry name" value="RicinB_lectin_2"/>
    <property type="match status" value="3"/>
</dbReference>
<dbReference type="SUPFAM" id="SSF50370">
    <property type="entry name" value="Ricin B-like lectins"/>
    <property type="match status" value="2"/>
</dbReference>
<dbReference type="InterPro" id="IPR035992">
    <property type="entry name" value="Ricin_B-like_lectins"/>
</dbReference>